<dbReference type="InterPro" id="IPR019268">
    <property type="entry name" value="DUF2278"/>
</dbReference>
<dbReference type="EMBL" id="MU854781">
    <property type="protein sequence ID" value="KAK4031508.1"/>
    <property type="molecule type" value="Genomic_DNA"/>
</dbReference>
<keyword evidence="2" id="KW-1185">Reference proteome</keyword>
<evidence type="ECO:0008006" key="3">
    <source>
        <dbReference type="Google" id="ProtNLM"/>
    </source>
</evidence>
<name>A0AAN6P6X1_9PEZI</name>
<evidence type="ECO:0000313" key="1">
    <source>
        <dbReference type="EMBL" id="KAK4031508.1"/>
    </source>
</evidence>
<sequence length="368" mass="39812">MPLLRYGVWKGTPTAWSGRARPGHGHVSFTDSAGETFDAAINIESRSFDSRLVCWFIRNLDMTRFRTRELTSLVRKFHSQRGRQSLGLNYLRGGFLNIDDGILLSSSVPGENNDILDFLNPILLMAIGQQATMYMFGERYHDGDEDEQNGMHDIHMNQGNSGQWARDNGTYQDGGILLSFPDGHWEGIFLAFAVQATETGSRGRPDPSGPTFAELLTVTVPVPPVALTLFPAPAPAPIPLPTAGVAIQAALVKPFGDDQRPSRGVGETVYLFNRTSAPVSLDGWTISNGVPGQVQALHGLIRAQSKKAVMVPGAPLSNRGGSIMLKGERGVVVHKVTYTQQQAAGEGVLVYFQQTGPSGAPTARSSRL</sequence>
<evidence type="ECO:0000313" key="2">
    <source>
        <dbReference type="Proteomes" id="UP001303115"/>
    </source>
</evidence>
<organism evidence="1 2">
    <name type="scientific">Parachaetomium inaequale</name>
    <dbReference type="NCBI Taxonomy" id="2588326"/>
    <lineage>
        <taxon>Eukaryota</taxon>
        <taxon>Fungi</taxon>
        <taxon>Dikarya</taxon>
        <taxon>Ascomycota</taxon>
        <taxon>Pezizomycotina</taxon>
        <taxon>Sordariomycetes</taxon>
        <taxon>Sordariomycetidae</taxon>
        <taxon>Sordariales</taxon>
        <taxon>Chaetomiaceae</taxon>
        <taxon>Parachaetomium</taxon>
    </lineage>
</organism>
<comment type="caution">
    <text evidence="1">The sequence shown here is derived from an EMBL/GenBank/DDBJ whole genome shotgun (WGS) entry which is preliminary data.</text>
</comment>
<dbReference type="AlphaFoldDB" id="A0AAN6P6X1"/>
<proteinExistence type="predicted"/>
<accession>A0AAN6P6X1</accession>
<dbReference type="Proteomes" id="UP001303115">
    <property type="component" value="Unassembled WGS sequence"/>
</dbReference>
<gene>
    <name evidence="1" type="ORF">C8A01DRAFT_21277</name>
</gene>
<dbReference type="Pfam" id="PF10042">
    <property type="entry name" value="DUF2278"/>
    <property type="match status" value="1"/>
</dbReference>
<protein>
    <recommendedName>
        <fullName evidence="3">LTD domain-containing protein</fullName>
    </recommendedName>
</protein>
<reference evidence="2" key="1">
    <citation type="journal article" date="2023" name="Mol. Phylogenet. Evol.">
        <title>Genome-scale phylogeny and comparative genomics of the fungal order Sordariales.</title>
        <authorList>
            <person name="Hensen N."/>
            <person name="Bonometti L."/>
            <person name="Westerberg I."/>
            <person name="Brannstrom I.O."/>
            <person name="Guillou S."/>
            <person name="Cros-Aarteil S."/>
            <person name="Calhoun S."/>
            <person name="Haridas S."/>
            <person name="Kuo A."/>
            <person name="Mondo S."/>
            <person name="Pangilinan J."/>
            <person name="Riley R."/>
            <person name="LaButti K."/>
            <person name="Andreopoulos B."/>
            <person name="Lipzen A."/>
            <person name="Chen C."/>
            <person name="Yan M."/>
            <person name="Daum C."/>
            <person name="Ng V."/>
            <person name="Clum A."/>
            <person name="Steindorff A."/>
            <person name="Ohm R.A."/>
            <person name="Martin F."/>
            <person name="Silar P."/>
            <person name="Natvig D.O."/>
            <person name="Lalanne C."/>
            <person name="Gautier V."/>
            <person name="Ament-Velasquez S.L."/>
            <person name="Kruys A."/>
            <person name="Hutchinson M.I."/>
            <person name="Powell A.J."/>
            <person name="Barry K."/>
            <person name="Miller A.N."/>
            <person name="Grigoriev I.V."/>
            <person name="Debuchy R."/>
            <person name="Gladieux P."/>
            <person name="Hiltunen Thoren M."/>
            <person name="Johannesson H."/>
        </authorList>
    </citation>
    <scope>NUCLEOTIDE SEQUENCE [LARGE SCALE GENOMIC DNA]</scope>
    <source>
        <strain evidence="2">CBS 284.82</strain>
    </source>
</reference>